<keyword evidence="8" id="KW-1185">Reference proteome</keyword>
<evidence type="ECO:0000313" key="8">
    <source>
        <dbReference type="Proteomes" id="UP000278627"/>
    </source>
</evidence>
<accession>A0A0N4TMU9</accession>
<name>A0A0N4TMU9_BRUPA</name>
<gene>
    <name evidence="7" type="ORF">BPAG_LOCUS9750</name>
</gene>
<evidence type="ECO:0000313" key="9">
    <source>
        <dbReference type="WBParaSite" id="BPAG_0000978801-mRNA-1"/>
    </source>
</evidence>
<feature type="transmembrane region" description="Helical" evidence="6">
    <location>
        <begin position="136"/>
        <end position="157"/>
    </location>
</feature>
<keyword evidence="3 6" id="KW-1133">Transmembrane helix</keyword>
<protein>
    <submittedName>
        <fullName evidence="9">Acetyl-coenzyme A transporter 1</fullName>
    </submittedName>
</protein>
<dbReference type="Pfam" id="PF13000">
    <property type="entry name" value="Acatn"/>
    <property type="match status" value="2"/>
</dbReference>
<dbReference type="PANTHER" id="PTHR12778">
    <property type="entry name" value="SOLUTE CARRIER FAMILY 33 ACETYL-COA TRANSPORTER -RELATED"/>
    <property type="match status" value="1"/>
</dbReference>
<organism evidence="9">
    <name type="scientific">Brugia pahangi</name>
    <name type="common">Filarial nematode worm</name>
    <dbReference type="NCBI Taxonomy" id="6280"/>
    <lineage>
        <taxon>Eukaryota</taxon>
        <taxon>Metazoa</taxon>
        <taxon>Ecdysozoa</taxon>
        <taxon>Nematoda</taxon>
        <taxon>Chromadorea</taxon>
        <taxon>Rhabditida</taxon>
        <taxon>Spirurina</taxon>
        <taxon>Spiruromorpha</taxon>
        <taxon>Filarioidea</taxon>
        <taxon>Onchocercidae</taxon>
        <taxon>Brugia</taxon>
    </lineage>
</organism>
<feature type="transmembrane region" description="Helical" evidence="6">
    <location>
        <begin position="106"/>
        <end position="124"/>
    </location>
</feature>
<dbReference type="Proteomes" id="UP000278627">
    <property type="component" value="Unassembled WGS sequence"/>
</dbReference>
<dbReference type="Gene3D" id="1.20.1250.20">
    <property type="entry name" value="MFS general substrate transporter like domains"/>
    <property type="match status" value="1"/>
</dbReference>
<reference evidence="9" key="1">
    <citation type="submission" date="2017-02" db="UniProtKB">
        <authorList>
            <consortium name="WormBaseParasite"/>
        </authorList>
    </citation>
    <scope>IDENTIFICATION</scope>
</reference>
<evidence type="ECO:0000256" key="6">
    <source>
        <dbReference type="SAM" id="Phobius"/>
    </source>
</evidence>
<dbReference type="GO" id="GO:0016020">
    <property type="term" value="C:membrane"/>
    <property type="evidence" value="ECO:0007669"/>
    <property type="project" value="UniProtKB-SubCell"/>
</dbReference>
<proteinExistence type="predicted"/>
<dbReference type="SUPFAM" id="SSF103473">
    <property type="entry name" value="MFS general substrate transporter"/>
    <property type="match status" value="1"/>
</dbReference>
<evidence type="ECO:0000313" key="7">
    <source>
        <dbReference type="EMBL" id="VDN90936.1"/>
    </source>
</evidence>
<evidence type="ECO:0000256" key="1">
    <source>
        <dbReference type="ARBA" id="ARBA00004141"/>
    </source>
</evidence>
<evidence type="ECO:0000256" key="3">
    <source>
        <dbReference type="ARBA" id="ARBA00022989"/>
    </source>
</evidence>
<comment type="subcellular location">
    <subcellularLocation>
        <location evidence="1">Membrane</location>
        <topology evidence="1">Multi-pass membrane protein</topology>
    </subcellularLocation>
</comment>
<dbReference type="PANTHER" id="PTHR12778:SF9">
    <property type="entry name" value="ACETYL-COENZYME A TRANSPORTER 1"/>
    <property type="match status" value="1"/>
</dbReference>
<dbReference type="GO" id="GO:0035348">
    <property type="term" value="P:acetyl-CoA transmembrane transport"/>
    <property type="evidence" value="ECO:0007669"/>
    <property type="project" value="InterPro"/>
</dbReference>
<dbReference type="InterPro" id="IPR024371">
    <property type="entry name" value="AcetylCoA_trans_1-like"/>
</dbReference>
<feature type="transmembrane region" description="Helical" evidence="6">
    <location>
        <begin position="71"/>
        <end position="94"/>
    </location>
</feature>
<reference evidence="7 8" key="2">
    <citation type="submission" date="2018-11" db="EMBL/GenBank/DDBJ databases">
        <authorList>
            <consortium name="Pathogen Informatics"/>
        </authorList>
    </citation>
    <scope>NUCLEOTIDE SEQUENCE [LARGE SCALE GENOMIC DNA]</scope>
</reference>
<dbReference type="InterPro" id="IPR036259">
    <property type="entry name" value="MFS_trans_sf"/>
</dbReference>
<dbReference type="WBParaSite" id="BPAG_0000978801-mRNA-1">
    <property type="protein sequence ID" value="BPAG_0000978801-mRNA-1"/>
    <property type="gene ID" value="BPAG_0000978801"/>
</dbReference>
<evidence type="ECO:0000256" key="4">
    <source>
        <dbReference type="ARBA" id="ARBA00023136"/>
    </source>
</evidence>
<dbReference type="GO" id="GO:0008521">
    <property type="term" value="F:acetyl-CoA transmembrane transporter activity"/>
    <property type="evidence" value="ECO:0007669"/>
    <property type="project" value="InterPro"/>
</dbReference>
<evidence type="ECO:0000256" key="5">
    <source>
        <dbReference type="SAM" id="MobiDB-lite"/>
    </source>
</evidence>
<feature type="region of interest" description="Disordered" evidence="5">
    <location>
        <begin position="450"/>
        <end position="469"/>
    </location>
</feature>
<sequence>MGISNHNNADRTYIKFIVYIYEGVQLELILARKGMKLCRDEDDADNKNEVLELGIFQTYAVLWKILRLKPVMWMVIILLTGKFAFAATDGITGLKLISMGMPKDKLSSIALFLVPLQILLPWVVGKYIAGPRPLNIFLLAYPYRIFLSGVFATMIWCTPSLSSRDFPALLYAVWIVAYCFHQVASYSMFVSLMAFFAQVSDPAIGGTYMTLLNTLSNLGGNWPVTLILSLTDHFTFKNCVVKGTKTILGSCNTEVSMNQCTTEGNVCELAVDGYYIAVALCSVVGIICDLTRAKKKWIKLTMIDGLITTTRRVSAMIEPEYNVRRMGQSRLTESCRLGPTDGSKSSFIASQSFENAEFQESSEVELEMNRYYGLTEVDCSLQDAIMRMIYAQRVLNKVTLTNKSAEFCRLLEDFMHNIGGMQMKLKALLSPFANMEQFWTDPLPMTNTDHSTAGTTTSLFGNTPINEQT</sequence>
<dbReference type="AlphaFoldDB" id="A0A0N4TMU9"/>
<dbReference type="InterPro" id="IPR004752">
    <property type="entry name" value="AmpG_permease/AT-1"/>
</dbReference>
<keyword evidence="4 6" id="KW-0472">Membrane</keyword>
<feature type="transmembrane region" description="Helical" evidence="6">
    <location>
        <begin position="169"/>
        <end position="197"/>
    </location>
</feature>
<dbReference type="STRING" id="6280.A0A0N4TMU9"/>
<evidence type="ECO:0000256" key="2">
    <source>
        <dbReference type="ARBA" id="ARBA00022692"/>
    </source>
</evidence>
<dbReference type="EMBL" id="UZAD01013164">
    <property type="protein sequence ID" value="VDN90936.1"/>
    <property type="molecule type" value="Genomic_DNA"/>
</dbReference>
<keyword evidence="2 6" id="KW-0812">Transmembrane</keyword>